<dbReference type="KEGG" id="rhy:RD110_15050"/>
<dbReference type="RefSeq" id="WP_076200225.1">
    <property type="nucleotide sequence ID" value="NZ_CP019236.1"/>
</dbReference>
<dbReference type="AlphaFoldDB" id="A0A1P8JX66"/>
<gene>
    <name evidence="2" type="ORF">RD110_15050</name>
</gene>
<protein>
    <submittedName>
        <fullName evidence="2">Uncharacterized protein</fullName>
    </submittedName>
</protein>
<dbReference type="Proteomes" id="UP000186609">
    <property type="component" value="Chromosome"/>
</dbReference>
<evidence type="ECO:0000256" key="1">
    <source>
        <dbReference type="SAM" id="SignalP"/>
    </source>
</evidence>
<evidence type="ECO:0000313" key="3">
    <source>
        <dbReference type="Proteomes" id="UP000186609"/>
    </source>
</evidence>
<dbReference type="EMBL" id="CP019236">
    <property type="protein sequence ID" value="APW38346.1"/>
    <property type="molecule type" value="Genomic_DNA"/>
</dbReference>
<feature type="chain" id="PRO_5012433323" evidence="1">
    <location>
        <begin position="38"/>
        <end position="268"/>
    </location>
</feature>
<evidence type="ECO:0000313" key="2">
    <source>
        <dbReference type="EMBL" id="APW38346.1"/>
    </source>
</evidence>
<name>A0A1P8JX66_9BURK</name>
<dbReference type="OrthoDB" id="8890498at2"/>
<accession>A0A1P8JX66</accession>
<dbReference type="STRING" id="1842727.RD110_15050"/>
<sequence>MPHRASPHPLAILALRRCRLCALACAVLALWAPAATAQPPSFEDIQRIKAEVAVPRWRDAANVSRLLHANPPDPATAEQWRSLDADTDPQIGKTPLERIAHAPEAQRNTNARWLRWRVLAENADARYSFAYAAQLIKMRDTQGDFEEEAILFQLHAKLALTLDGVRCTDPSKLNHLQRWYTSQEDARQLELKAASLTPAQRSGLVLEAIAIEDMRGERPAMGWLCPRREPEHATSTAEALPRFVPDAEWRSKRASLLDQLARDAMRNL</sequence>
<proteinExistence type="predicted"/>
<organism evidence="2 3">
    <name type="scientific">Rhodoferax koreensis</name>
    <dbReference type="NCBI Taxonomy" id="1842727"/>
    <lineage>
        <taxon>Bacteria</taxon>
        <taxon>Pseudomonadati</taxon>
        <taxon>Pseudomonadota</taxon>
        <taxon>Betaproteobacteria</taxon>
        <taxon>Burkholderiales</taxon>
        <taxon>Comamonadaceae</taxon>
        <taxon>Rhodoferax</taxon>
    </lineage>
</organism>
<reference evidence="2 3" key="1">
    <citation type="submission" date="2017-01" db="EMBL/GenBank/DDBJ databases">
        <authorList>
            <person name="Mah S.A."/>
            <person name="Swanson W.J."/>
            <person name="Moy G.W."/>
            <person name="Vacquier V.D."/>
        </authorList>
    </citation>
    <scope>NUCLEOTIDE SEQUENCE [LARGE SCALE GENOMIC DNA]</scope>
    <source>
        <strain evidence="2 3">DCY110</strain>
    </source>
</reference>
<keyword evidence="1" id="KW-0732">Signal</keyword>
<feature type="signal peptide" evidence="1">
    <location>
        <begin position="1"/>
        <end position="37"/>
    </location>
</feature>
<keyword evidence="3" id="KW-1185">Reference proteome</keyword>